<dbReference type="SUPFAM" id="SSF52540">
    <property type="entry name" value="P-loop containing nucleoside triphosphate hydrolases"/>
    <property type="match status" value="1"/>
</dbReference>
<dbReference type="RefSeq" id="XP_025571769.1">
    <property type="nucleotide sequence ID" value="XM_025721669.1"/>
</dbReference>
<dbReference type="InterPro" id="IPR027417">
    <property type="entry name" value="P-loop_NTPase"/>
</dbReference>
<name>A0A395GPK0_9EURO</name>
<feature type="domain" description="Nephrocystin 3-like N-terminal" evidence="2">
    <location>
        <begin position="266"/>
        <end position="440"/>
    </location>
</feature>
<proteinExistence type="predicted"/>
<dbReference type="Proteomes" id="UP000249402">
    <property type="component" value="Unassembled WGS sequence"/>
</dbReference>
<evidence type="ECO:0000259" key="3">
    <source>
        <dbReference type="Pfam" id="PF25053"/>
    </source>
</evidence>
<feature type="domain" description="DUF7791" evidence="3">
    <location>
        <begin position="559"/>
        <end position="702"/>
    </location>
</feature>
<dbReference type="EMBL" id="KZ824463">
    <property type="protein sequence ID" value="RAK97441.1"/>
    <property type="molecule type" value="Genomic_DNA"/>
</dbReference>
<evidence type="ECO:0000313" key="4">
    <source>
        <dbReference type="EMBL" id="RAK97441.1"/>
    </source>
</evidence>
<reference evidence="4 5" key="1">
    <citation type="submission" date="2018-02" db="EMBL/GenBank/DDBJ databases">
        <title>The genomes of Aspergillus section Nigri reveals drivers in fungal speciation.</title>
        <authorList>
            <consortium name="DOE Joint Genome Institute"/>
            <person name="Vesth T.C."/>
            <person name="Nybo J."/>
            <person name="Theobald S."/>
            <person name="Brandl J."/>
            <person name="Frisvad J.C."/>
            <person name="Nielsen K.F."/>
            <person name="Lyhne E.K."/>
            <person name="Kogle M.E."/>
            <person name="Kuo A."/>
            <person name="Riley R."/>
            <person name="Clum A."/>
            <person name="Nolan M."/>
            <person name="Lipzen A."/>
            <person name="Salamov A."/>
            <person name="Henrissat B."/>
            <person name="Wiebenga A."/>
            <person name="De vries R.P."/>
            <person name="Grigoriev I.V."/>
            <person name="Mortensen U.H."/>
            <person name="Andersen M.R."/>
            <person name="Baker S.E."/>
        </authorList>
    </citation>
    <scope>NUCLEOTIDE SEQUENCE [LARGE SCALE GENOMIC DNA]</scope>
    <source>
        <strain evidence="4 5">CBS 121593</strain>
    </source>
</reference>
<dbReference type="Gene3D" id="3.40.50.300">
    <property type="entry name" value="P-loop containing nucleotide triphosphate hydrolases"/>
    <property type="match status" value="1"/>
</dbReference>
<dbReference type="PANTHER" id="PTHR10039:SF5">
    <property type="entry name" value="NACHT DOMAIN-CONTAINING PROTEIN"/>
    <property type="match status" value="1"/>
</dbReference>
<dbReference type="InterPro" id="IPR056884">
    <property type="entry name" value="NPHP3-like_N"/>
</dbReference>
<evidence type="ECO:0000256" key="1">
    <source>
        <dbReference type="ARBA" id="ARBA00022737"/>
    </source>
</evidence>
<dbReference type="Pfam" id="PF25053">
    <property type="entry name" value="DUF7791"/>
    <property type="match status" value="1"/>
</dbReference>
<protein>
    <recommendedName>
        <fullName evidence="6">Orc1-like AAA ATPase domain-containing protein</fullName>
    </recommendedName>
</protein>
<evidence type="ECO:0008006" key="6">
    <source>
        <dbReference type="Google" id="ProtNLM"/>
    </source>
</evidence>
<evidence type="ECO:0000259" key="2">
    <source>
        <dbReference type="Pfam" id="PF24883"/>
    </source>
</evidence>
<keyword evidence="1" id="KW-0677">Repeat</keyword>
<dbReference type="Pfam" id="PF24883">
    <property type="entry name" value="NPHP3_N"/>
    <property type="match status" value="1"/>
</dbReference>
<dbReference type="AlphaFoldDB" id="A0A395GPK0"/>
<organism evidence="4 5">
    <name type="scientific">Aspergillus ibericus CBS 121593</name>
    <dbReference type="NCBI Taxonomy" id="1448316"/>
    <lineage>
        <taxon>Eukaryota</taxon>
        <taxon>Fungi</taxon>
        <taxon>Dikarya</taxon>
        <taxon>Ascomycota</taxon>
        <taxon>Pezizomycotina</taxon>
        <taxon>Eurotiomycetes</taxon>
        <taxon>Eurotiomycetidae</taxon>
        <taxon>Eurotiales</taxon>
        <taxon>Aspergillaceae</taxon>
        <taxon>Aspergillus</taxon>
        <taxon>Aspergillus subgen. Circumdati</taxon>
    </lineage>
</organism>
<dbReference type="PANTHER" id="PTHR10039">
    <property type="entry name" value="AMELOGENIN"/>
    <property type="match status" value="1"/>
</dbReference>
<dbReference type="GeneID" id="37226534"/>
<dbReference type="VEuPathDB" id="FungiDB:BO80DRAFT_448431"/>
<sequence length="881" mass="99919">MTGQPKKLAAAQVADFLRAGIQLVGQLYELHEHDDDQPSPDWGANQTSAQFAFLERQLSEPFPGREIGPLCEQEQTLDNTRSACAIVARTILSRLNLIQTFSSRFPQEIRTFKQLWPREDVEILEERLGIFKSELGLGIRSSQHTGTRESLDSAAAANSLDEREFDTQRKAIATPKSKLPSGNSAVSLFGKTPAGGKSRTGPDSQLYNKNTEFTDQEMIIRDFLLESLKFSSMTDREDSVTVAHGATFDWIFTSKEPGHEKSHVEESLTTWLSNAHDSGIFWISGKPGSGKSTLVRFLRHHPTTLDLLHRWAGNEPLITAGFYFWISGTLEQRSQTGLMRHLLFQLLDQEKYLVPIVFSAKWKHYQSLSTRERIKASVSWELQELKDALKSFMQHTVGQAKICLFIDGLDECAGNHKDIVSFFKTTASLFSHVKFCLSSRQLSIFQAAFINNPGLELHDLTRQDMLEYARDHLHGDSITQVLLVKDPDGVSRLIDEVVARADGVFLWVTLVVQSLLRRQDYREVSTIHEFLLQHPADIDGLFTYFIFEQPAKDRTCLISKLFQLLHAREEACHATGQEEAVTMQLWELALACQVEGQIDIPDKVQEPTADVINHICARTKDCFSNDCAGLVITHAPSPSGIRTRAKLTPARLLAESKVSYVHRTVKDYLSLSHIWSRILGSMIGTSFDSHLALLTSHILQLKGPLDGFEPHRQIDEWWPSIPLAFTHARLSQDARSQLVLIPEFDRSLCQHWAFRDSIEKDHWAKNLFSSDLDKKYRTPWLVILDKLREAERRQWIQFHDTTEEGTRRQAAVVSLFLQHGADPDAMLPETRFDPSATALEVITSIYRKYASPEFGSLRKELIRLGANAREGHDVFYQVYGN</sequence>
<dbReference type="STRING" id="1448316.A0A395GPK0"/>
<keyword evidence="5" id="KW-1185">Reference proteome</keyword>
<evidence type="ECO:0000313" key="5">
    <source>
        <dbReference type="Proteomes" id="UP000249402"/>
    </source>
</evidence>
<accession>A0A395GPK0</accession>
<gene>
    <name evidence="4" type="ORF">BO80DRAFT_448431</name>
</gene>
<dbReference type="InterPro" id="IPR056693">
    <property type="entry name" value="DUF7791"/>
</dbReference>
<dbReference type="OrthoDB" id="443402at2759"/>